<dbReference type="PANTHER" id="PTHR41317">
    <property type="entry name" value="PD-(D_E)XK NUCLEASE FAMILY TRANSPOSASE"/>
    <property type="match status" value="1"/>
</dbReference>
<keyword evidence="2" id="KW-1185">Reference proteome</keyword>
<dbReference type="PANTHER" id="PTHR41317:SF1">
    <property type="entry name" value="PD-(D_E)XK NUCLEASE FAMILY TRANSPOSASE"/>
    <property type="match status" value="1"/>
</dbReference>
<dbReference type="STRING" id="1003.SAMN04488541_10743"/>
<protein>
    <recommendedName>
        <fullName evidence="3">Rpn family recombination-promoting nuclease/putative transposase</fullName>
    </recommendedName>
</protein>
<dbReference type="EMBL" id="FONY01000074">
    <property type="protein sequence ID" value="SFF59612.1"/>
    <property type="molecule type" value="Genomic_DNA"/>
</dbReference>
<name>A0A1I2JXM3_9BACT</name>
<reference evidence="1 2" key="1">
    <citation type="submission" date="2016-10" db="EMBL/GenBank/DDBJ databases">
        <authorList>
            <person name="de Groot N.N."/>
        </authorList>
    </citation>
    <scope>NUCLEOTIDE SEQUENCE [LARGE SCALE GENOMIC DNA]</scope>
    <source>
        <strain>GEY</strain>
        <strain evidence="2">DSM 9560</strain>
    </source>
</reference>
<gene>
    <name evidence="1" type="ORF">SAMN04488541_10743</name>
</gene>
<accession>A0A1I2JXM3</accession>
<dbReference type="AlphaFoldDB" id="A0A1I2JXM3"/>
<dbReference type="InterPro" id="IPR010106">
    <property type="entry name" value="RpnA"/>
</dbReference>
<dbReference type="Pfam" id="PF12784">
    <property type="entry name" value="PDDEXK_2"/>
    <property type="match status" value="1"/>
</dbReference>
<proteinExistence type="predicted"/>
<evidence type="ECO:0008006" key="3">
    <source>
        <dbReference type="Google" id="ProtNLM"/>
    </source>
</evidence>
<sequence>MSKKLIRFDWAIKKLLRNKANFGILEGFLSELLRFDVTIESILESEGNKQDEYDKYNRVDILVKSQSNELMLVEVQNDSEIDYFQRMIYGVSKLVTEYIKEGEPYGTIKKIYSINIVYFGLGQGKDYVYEYKGEFIGLHEHDILLPTTLQKQDFKVEKVSDIFPKYYILKVNNFNDVAKDTLDEWVYFLKNSEVKDNFKAKGLDKAKERLRYESLTEEERKMYDRFQENRRIENSVSYTAKQEKAVEIAKNAIFEGFDNTIISKLTGLTTEQIEQLRTGKE</sequence>
<dbReference type="RefSeq" id="WP_091549487.1">
    <property type="nucleotide sequence ID" value="NZ_FONY01000074.1"/>
</dbReference>
<evidence type="ECO:0000313" key="2">
    <source>
        <dbReference type="Proteomes" id="UP000199513"/>
    </source>
</evidence>
<evidence type="ECO:0000313" key="1">
    <source>
        <dbReference type="EMBL" id="SFF59612.1"/>
    </source>
</evidence>
<dbReference type="NCBIfam" id="TIGR01784">
    <property type="entry name" value="T_den_put_tspse"/>
    <property type="match status" value="1"/>
</dbReference>
<dbReference type="Proteomes" id="UP000199513">
    <property type="component" value="Unassembled WGS sequence"/>
</dbReference>
<organism evidence="1 2">
    <name type="scientific">Thermoflexibacter ruber</name>
    <dbReference type="NCBI Taxonomy" id="1003"/>
    <lineage>
        <taxon>Bacteria</taxon>
        <taxon>Pseudomonadati</taxon>
        <taxon>Bacteroidota</taxon>
        <taxon>Cytophagia</taxon>
        <taxon>Cytophagales</taxon>
        <taxon>Thermoflexibacteraceae</taxon>
        <taxon>Thermoflexibacter</taxon>
    </lineage>
</organism>
<dbReference type="OrthoDB" id="1793581at2"/>